<dbReference type="RefSeq" id="WP_058383083.1">
    <property type="nucleotide sequence ID" value="NZ_CP013659.2"/>
</dbReference>
<evidence type="ECO:0000256" key="1">
    <source>
        <dbReference type="ARBA" id="ARBA00001946"/>
    </source>
</evidence>
<dbReference type="PRINTS" id="PR00502">
    <property type="entry name" value="NUDIXFAMILY"/>
</dbReference>
<dbReference type="PANTHER" id="PTHR43046:SF2">
    <property type="entry name" value="8-OXO-DGTP DIPHOSPHATASE-RELATED"/>
    <property type="match status" value="1"/>
</dbReference>
<evidence type="ECO:0000259" key="4">
    <source>
        <dbReference type="PROSITE" id="PS51462"/>
    </source>
</evidence>
<dbReference type="Proteomes" id="UP000067683">
    <property type="component" value="Chromosome"/>
</dbReference>
<dbReference type="STRING" id="200991.AUC31_14765"/>
<reference evidence="5" key="1">
    <citation type="submission" date="2016-01" db="EMBL/GenBank/DDBJ databases">
        <title>Complete genome of Planococcus rifietoensis type strain M8.</title>
        <authorList>
            <person name="See-Too W.S."/>
        </authorList>
    </citation>
    <scope>NUCLEOTIDE SEQUENCE [LARGE SCALE GENOMIC DNA]</scope>
    <source>
        <strain evidence="5">M8</strain>
    </source>
</reference>
<dbReference type="Gene3D" id="3.90.79.10">
    <property type="entry name" value="Nucleoside Triphosphate Pyrophosphohydrolase"/>
    <property type="match status" value="1"/>
</dbReference>
<dbReference type="InterPro" id="IPR020476">
    <property type="entry name" value="Nudix_hydrolase"/>
</dbReference>
<gene>
    <name evidence="5" type="ORF">AUC31_14765</name>
</gene>
<keyword evidence="2 3" id="KW-0378">Hydrolase</keyword>
<dbReference type="InterPro" id="IPR015797">
    <property type="entry name" value="NUDIX_hydrolase-like_dom_sf"/>
</dbReference>
<evidence type="ECO:0000256" key="3">
    <source>
        <dbReference type="RuleBase" id="RU003476"/>
    </source>
</evidence>
<dbReference type="OrthoDB" id="9787880at2"/>
<evidence type="ECO:0000313" key="5">
    <source>
        <dbReference type="EMBL" id="ALS76381.1"/>
    </source>
</evidence>
<sequence>MEDIKKVWQGAAGVVIDQGKILMVKSKASGKWSIPSGEIEMGESPQQACVREVWEETGFRIEVKQQLHTKHVQIGNYEVTSHYFLCDVISGDICFRDPDNEIDEITWKTEAELKELLHDYPEDQEHLVAFMNRAAAIQ</sequence>
<feature type="domain" description="Nudix hydrolase" evidence="4">
    <location>
        <begin position="6"/>
        <end position="130"/>
    </location>
</feature>
<keyword evidence="6" id="KW-1185">Reference proteome</keyword>
<dbReference type="InterPro" id="IPR020084">
    <property type="entry name" value="NUDIX_hydrolase_CS"/>
</dbReference>
<organism evidence="5 6">
    <name type="scientific">Planococcus rifietoensis</name>
    <dbReference type="NCBI Taxonomy" id="200991"/>
    <lineage>
        <taxon>Bacteria</taxon>
        <taxon>Bacillati</taxon>
        <taxon>Bacillota</taxon>
        <taxon>Bacilli</taxon>
        <taxon>Bacillales</taxon>
        <taxon>Caryophanaceae</taxon>
        <taxon>Planococcus</taxon>
    </lineage>
</organism>
<accession>A0A0U2YU88</accession>
<dbReference type="SUPFAM" id="SSF55811">
    <property type="entry name" value="Nudix"/>
    <property type="match status" value="1"/>
</dbReference>
<protein>
    <recommendedName>
        <fullName evidence="4">Nudix hydrolase domain-containing protein</fullName>
    </recommendedName>
</protein>
<dbReference type="PANTHER" id="PTHR43046">
    <property type="entry name" value="GDP-MANNOSE MANNOSYL HYDROLASE"/>
    <property type="match status" value="1"/>
</dbReference>
<dbReference type="CDD" id="cd02883">
    <property type="entry name" value="NUDIX_Hydrolase"/>
    <property type="match status" value="1"/>
</dbReference>
<dbReference type="GO" id="GO:0016787">
    <property type="term" value="F:hydrolase activity"/>
    <property type="evidence" value="ECO:0007669"/>
    <property type="project" value="UniProtKB-KW"/>
</dbReference>
<dbReference type="PROSITE" id="PS51462">
    <property type="entry name" value="NUDIX"/>
    <property type="match status" value="1"/>
</dbReference>
<evidence type="ECO:0000313" key="6">
    <source>
        <dbReference type="Proteomes" id="UP000067683"/>
    </source>
</evidence>
<proteinExistence type="inferred from homology"/>
<dbReference type="PROSITE" id="PS00893">
    <property type="entry name" value="NUDIX_BOX"/>
    <property type="match status" value="1"/>
</dbReference>
<comment type="cofactor">
    <cofactor evidence="1">
        <name>Mg(2+)</name>
        <dbReference type="ChEBI" id="CHEBI:18420"/>
    </cofactor>
</comment>
<comment type="similarity">
    <text evidence="3">Belongs to the Nudix hydrolase family.</text>
</comment>
<name>A0A0U2YU88_9BACL</name>
<evidence type="ECO:0000256" key="2">
    <source>
        <dbReference type="ARBA" id="ARBA00022801"/>
    </source>
</evidence>
<dbReference type="KEGG" id="prt:AUC31_14765"/>
<dbReference type="EMBL" id="CP013659">
    <property type="protein sequence ID" value="ALS76381.1"/>
    <property type="molecule type" value="Genomic_DNA"/>
</dbReference>
<dbReference type="Pfam" id="PF00293">
    <property type="entry name" value="NUDIX"/>
    <property type="match status" value="1"/>
</dbReference>
<dbReference type="InterPro" id="IPR000086">
    <property type="entry name" value="NUDIX_hydrolase_dom"/>
</dbReference>
<dbReference type="AlphaFoldDB" id="A0A0U2YU88"/>